<dbReference type="GO" id="GO:0005737">
    <property type="term" value="C:cytoplasm"/>
    <property type="evidence" value="ECO:0007669"/>
    <property type="project" value="UniProtKB-SubCell"/>
</dbReference>
<organism evidence="10 11">
    <name type="scientific">Halomonas cupida</name>
    <dbReference type="NCBI Taxonomy" id="44933"/>
    <lineage>
        <taxon>Bacteria</taxon>
        <taxon>Pseudomonadati</taxon>
        <taxon>Pseudomonadota</taxon>
        <taxon>Gammaproteobacteria</taxon>
        <taxon>Oceanospirillales</taxon>
        <taxon>Halomonadaceae</taxon>
        <taxon>Halomonas</taxon>
    </lineage>
</organism>
<evidence type="ECO:0000259" key="6">
    <source>
        <dbReference type="Pfam" id="PF02631"/>
    </source>
</evidence>
<dbReference type="PANTHER" id="PTHR33602">
    <property type="entry name" value="REGULATORY PROTEIN RECX FAMILY PROTEIN"/>
    <property type="match status" value="1"/>
</dbReference>
<dbReference type="STRING" id="44933.SAMN05660971_02644"/>
<evidence type="ECO:0000256" key="1">
    <source>
        <dbReference type="ARBA" id="ARBA00004496"/>
    </source>
</evidence>
<proteinExistence type="inferred from homology"/>
<accession>A0A1M7HHI8</accession>
<dbReference type="InterPro" id="IPR053924">
    <property type="entry name" value="RecX_HTH_2nd"/>
</dbReference>
<dbReference type="PANTHER" id="PTHR33602:SF1">
    <property type="entry name" value="REGULATORY PROTEIN RECX FAMILY PROTEIN"/>
    <property type="match status" value="1"/>
</dbReference>
<name>A0A1M7HHI8_9GAMM</name>
<dbReference type="RefSeq" id="WP_073435654.1">
    <property type="nucleotide sequence ID" value="NZ_BJXU01000147.1"/>
</dbReference>
<dbReference type="Pfam" id="PF21982">
    <property type="entry name" value="RecX_HTH1"/>
    <property type="match status" value="1"/>
</dbReference>
<reference evidence="10 11" key="1">
    <citation type="submission" date="2016-11" db="EMBL/GenBank/DDBJ databases">
        <authorList>
            <person name="Jaros S."/>
            <person name="Januszkiewicz K."/>
            <person name="Wedrychowicz H."/>
        </authorList>
    </citation>
    <scope>NUCLEOTIDE SEQUENCE [LARGE SCALE GENOMIC DNA]</scope>
    <source>
        <strain evidence="10 11">DSM 4740</strain>
    </source>
</reference>
<keyword evidence="12" id="KW-1185">Reference proteome</keyword>
<feature type="domain" description="RecX third three-helical" evidence="7">
    <location>
        <begin position="110"/>
        <end position="155"/>
    </location>
</feature>
<evidence type="ECO:0000259" key="8">
    <source>
        <dbReference type="Pfam" id="PF21982"/>
    </source>
</evidence>
<evidence type="ECO:0000313" key="10">
    <source>
        <dbReference type="EMBL" id="SHM27898.1"/>
    </source>
</evidence>
<dbReference type="EMBL" id="FRCA01000006">
    <property type="protein sequence ID" value="SHM27898.1"/>
    <property type="molecule type" value="Genomic_DNA"/>
</dbReference>
<dbReference type="GO" id="GO:0006282">
    <property type="term" value="P:regulation of DNA repair"/>
    <property type="evidence" value="ECO:0007669"/>
    <property type="project" value="UniProtKB-UniRule"/>
</dbReference>
<reference evidence="9 12" key="2">
    <citation type="submission" date="2019-07" db="EMBL/GenBank/DDBJ databases">
        <title>Whole genome shotgun sequence of Halomonas cupida NBRC 102219.</title>
        <authorList>
            <person name="Hosoyama A."/>
            <person name="Uohara A."/>
            <person name="Ohji S."/>
            <person name="Ichikawa N."/>
        </authorList>
    </citation>
    <scope>NUCLEOTIDE SEQUENCE [LARGE SCALE GENOMIC DNA]</scope>
    <source>
        <strain evidence="9 12">NBRC 102219</strain>
    </source>
</reference>
<dbReference type="InterPro" id="IPR036388">
    <property type="entry name" value="WH-like_DNA-bd_sf"/>
</dbReference>
<comment type="similarity">
    <text evidence="2 5">Belongs to the RecX family.</text>
</comment>
<sequence>MWNVAKTADSTPRDDAIRLLARRDYSLQELTDRLTARGHGVNAVAEALQQLAEEGLQSDARFAECFLRDRLLRGHGPRKMLAELGQRGVDRELARQSLAELERDQAIDWAERAMDVLQRRFGSVAPNQIPPRERARHERFLAGRGFDFEQVRRAVQEWQRQE</sequence>
<dbReference type="InterPro" id="IPR003783">
    <property type="entry name" value="Regulatory_RecX"/>
</dbReference>
<keyword evidence="4 5" id="KW-0963">Cytoplasm</keyword>
<dbReference type="InterPro" id="IPR053926">
    <property type="entry name" value="RecX_HTH_1st"/>
</dbReference>
<evidence type="ECO:0000313" key="11">
    <source>
        <dbReference type="Proteomes" id="UP000184123"/>
    </source>
</evidence>
<dbReference type="Proteomes" id="UP000321726">
    <property type="component" value="Unassembled WGS sequence"/>
</dbReference>
<dbReference type="InterPro" id="IPR053925">
    <property type="entry name" value="RecX_HTH_3rd"/>
</dbReference>
<dbReference type="Proteomes" id="UP000184123">
    <property type="component" value="Unassembled WGS sequence"/>
</dbReference>
<dbReference type="OrthoDB" id="7066780at2"/>
<dbReference type="Pfam" id="PF21981">
    <property type="entry name" value="RecX_HTH3"/>
    <property type="match status" value="1"/>
</dbReference>
<dbReference type="Pfam" id="PF02631">
    <property type="entry name" value="RecX_HTH2"/>
    <property type="match status" value="1"/>
</dbReference>
<dbReference type="Gene3D" id="1.10.10.10">
    <property type="entry name" value="Winged helix-like DNA-binding domain superfamily/Winged helix DNA-binding domain"/>
    <property type="match status" value="3"/>
</dbReference>
<evidence type="ECO:0000259" key="7">
    <source>
        <dbReference type="Pfam" id="PF21981"/>
    </source>
</evidence>
<protein>
    <recommendedName>
        <fullName evidence="3 5">Regulatory protein RecX</fullName>
    </recommendedName>
</protein>
<evidence type="ECO:0000313" key="12">
    <source>
        <dbReference type="Proteomes" id="UP000321726"/>
    </source>
</evidence>
<feature type="domain" description="RecX first three-helical" evidence="8">
    <location>
        <begin position="13"/>
        <end position="51"/>
    </location>
</feature>
<comment type="subcellular location">
    <subcellularLocation>
        <location evidence="1 5">Cytoplasm</location>
    </subcellularLocation>
</comment>
<dbReference type="EMBL" id="BJXU01000147">
    <property type="protein sequence ID" value="GEN25459.1"/>
    <property type="molecule type" value="Genomic_DNA"/>
</dbReference>
<evidence type="ECO:0000256" key="3">
    <source>
        <dbReference type="ARBA" id="ARBA00018111"/>
    </source>
</evidence>
<gene>
    <name evidence="5 9" type="primary">recX</name>
    <name evidence="9" type="ORF">HCU01_34080</name>
    <name evidence="10" type="ORF">SAMN05660971_02644</name>
</gene>
<comment type="function">
    <text evidence="5">Modulates RecA activity.</text>
</comment>
<evidence type="ECO:0000256" key="2">
    <source>
        <dbReference type="ARBA" id="ARBA00009695"/>
    </source>
</evidence>
<dbReference type="HAMAP" id="MF_01114">
    <property type="entry name" value="RecX"/>
    <property type="match status" value="1"/>
</dbReference>
<dbReference type="AlphaFoldDB" id="A0A1M7HHI8"/>
<evidence type="ECO:0000313" key="9">
    <source>
        <dbReference type="EMBL" id="GEN25459.1"/>
    </source>
</evidence>
<evidence type="ECO:0000256" key="5">
    <source>
        <dbReference type="HAMAP-Rule" id="MF_01114"/>
    </source>
</evidence>
<evidence type="ECO:0000256" key="4">
    <source>
        <dbReference type="ARBA" id="ARBA00022490"/>
    </source>
</evidence>
<feature type="domain" description="RecX second three-helical" evidence="6">
    <location>
        <begin position="58"/>
        <end position="98"/>
    </location>
</feature>